<reference evidence="1" key="1">
    <citation type="submission" date="2021-03" db="EMBL/GenBank/DDBJ databases">
        <authorList>
            <person name="Tagirdzhanova G."/>
        </authorList>
    </citation>
    <scope>NUCLEOTIDE SEQUENCE</scope>
</reference>
<protein>
    <recommendedName>
        <fullName evidence="3">F-box domain-containing protein</fullName>
    </recommendedName>
</protein>
<keyword evidence="2" id="KW-1185">Reference proteome</keyword>
<sequence length="488" mass="55446">MNPEDMFVIDEPTFIDRLPPEIADTVCSFLPSRSDIANVRLISRFWTDIATPRLFSVVHLIFHPDSFERITAISRHPVISQHVTHLFYEPDALIPWRPRGAWDPLLDFGLPVVTPTEVPAKPNLGASEREYRAYNRASRKPVQERRQLLRAKGAKGYIEYKKLVAKQEQLRQQDFGAPVILDALRHFPELAIVSMSLDRIFLSRSPYMSTKFKAGLCEPSGDHGHSQPWGVPQLRSLLLGSHHAGNRLTKLTIGDVNWRFLQDEADNMNMMKESLRHLRVLNLNITTIDDAVEHSGLGEMASCRNYLASNALHDFIMAAPDLDSLLIGFDFYMATISATELRHIVRDHRWTNLKRVEFGKMDATQADLANFFSRHASTLRHLGLKDIRLLGQGELVPTLEHIRKTLSLESATLRHSLCCEDPPQYWALSKTICRDPFQYETLGPSSRDEDDGGDLQRLKTSEALSHYLVHGGSCPLLDEENHPLQPEV</sequence>
<accession>A0A8H3F7U3</accession>
<gene>
    <name evidence="1" type="ORF">IMSHALPRED_004592</name>
</gene>
<proteinExistence type="predicted"/>
<dbReference type="AlphaFoldDB" id="A0A8H3F7U3"/>
<evidence type="ECO:0008006" key="3">
    <source>
        <dbReference type="Google" id="ProtNLM"/>
    </source>
</evidence>
<dbReference type="Gene3D" id="3.80.10.10">
    <property type="entry name" value="Ribonuclease Inhibitor"/>
    <property type="match status" value="1"/>
</dbReference>
<dbReference type="InterPro" id="IPR032675">
    <property type="entry name" value="LRR_dom_sf"/>
</dbReference>
<dbReference type="EMBL" id="CAJPDT010000022">
    <property type="protein sequence ID" value="CAF9919323.1"/>
    <property type="molecule type" value="Genomic_DNA"/>
</dbReference>
<comment type="caution">
    <text evidence="1">The sequence shown here is derived from an EMBL/GenBank/DDBJ whole genome shotgun (WGS) entry which is preliminary data.</text>
</comment>
<dbReference type="Proteomes" id="UP000664534">
    <property type="component" value="Unassembled WGS sequence"/>
</dbReference>
<dbReference type="SUPFAM" id="SSF81383">
    <property type="entry name" value="F-box domain"/>
    <property type="match status" value="1"/>
</dbReference>
<evidence type="ECO:0000313" key="1">
    <source>
        <dbReference type="EMBL" id="CAF9919323.1"/>
    </source>
</evidence>
<organism evidence="1 2">
    <name type="scientific">Imshaugia aleurites</name>
    <dbReference type="NCBI Taxonomy" id="172621"/>
    <lineage>
        <taxon>Eukaryota</taxon>
        <taxon>Fungi</taxon>
        <taxon>Dikarya</taxon>
        <taxon>Ascomycota</taxon>
        <taxon>Pezizomycotina</taxon>
        <taxon>Lecanoromycetes</taxon>
        <taxon>OSLEUM clade</taxon>
        <taxon>Lecanoromycetidae</taxon>
        <taxon>Lecanorales</taxon>
        <taxon>Lecanorineae</taxon>
        <taxon>Parmeliaceae</taxon>
        <taxon>Imshaugia</taxon>
    </lineage>
</organism>
<dbReference type="OrthoDB" id="5422579at2759"/>
<evidence type="ECO:0000313" key="2">
    <source>
        <dbReference type="Proteomes" id="UP000664534"/>
    </source>
</evidence>
<dbReference type="InterPro" id="IPR036047">
    <property type="entry name" value="F-box-like_dom_sf"/>
</dbReference>
<name>A0A8H3F7U3_9LECA</name>